<feature type="compositionally biased region" description="Low complexity" evidence="1">
    <location>
        <begin position="213"/>
        <end position="222"/>
    </location>
</feature>
<feature type="compositionally biased region" description="Gly residues" evidence="1">
    <location>
        <begin position="223"/>
        <end position="233"/>
    </location>
</feature>
<dbReference type="SUPFAM" id="SSF52317">
    <property type="entry name" value="Class I glutamine amidotransferase-like"/>
    <property type="match status" value="1"/>
</dbReference>
<dbReference type="Pfam" id="PF09825">
    <property type="entry name" value="BPL_N"/>
    <property type="match status" value="2"/>
</dbReference>
<evidence type="ECO:0000313" key="5">
    <source>
        <dbReference type="Proteomes" id="UP001165090"/>
    </source>
</evidence>
<keyword evidence="2" id="KW-1133">Transmembrane helix</keyword>
<gene>
    <name evidence="4" type="ORF">VaNZ11_000841</name>
</gene>
<proteinExistence type="predicted"/>
<dbReference type="InterPro" id="IPR019197">
    <property type="entry name" value="Biotin-prot_ligase_N"/>
</dbReference>
<feature type="compositionally biased region" description="Low complexity" evidence="1">
    <location>
        <begin position="316"/>
        <end position="328"/>
    </location>
</feature>
<dbReference type="InterPro" id="IPR029062">
    <property type="entry name" value="Class_I_gatase-like"/>
</dbReference>
<keyword evidence="2" id="KW-0812">Transmembrane</keyword>
<keyword evidence="5" id="KW-1185">Reference proteome</keyword>
<dbReference type="PANTHER" id="PTHR12835">
    <property type="entry name" value="BIOTIN PROTEIN LIGASE"/>
    <property type="match status" value="1"/>
</dbReference>
<organism evidence="4 5">
    <name type="scientific">Volvox africanus</name>
    <dbReference type="NCBI Taxonomy" id="51714"/>
    <lineage>
        <taxon>Eukaryota</taxon>
        <taxon>Viridiplantae</taxon>
        <taxon>Chlorophyta</taxon>
        <taxon>core chlorophytes</taxon>
        <taxon>Chlorophyceae</taxon>
        <taxon>CS clade</taxon>
        <taxon>Chlamydomonadales</taxon>
        <taxon>Volvocaceae</taxon>
        <taxon>Volvox</taxon>
    </lineage>
</organism>
<feature type="region of interest" description="Disordered" evidence="1">
    <location>
        <begin position="344"/>
        <end position="368"/>
    </location>
</feature>
<name>A0ABQ5RPI4_9CHLO</name>
<dbReference type="Proteomes" id="UP001165090">
    <property type="component" value="Unassembled WGS sequence"/>
</dbReference>
<evidence type="ECO:0000256" key="1">
    <source>
        <dbReference type="SAM" id="MobiDB-lite"/>
    </source>
</evidence>
<keyword evidence="2" id="KW-0472">Membrane</keyword>
<feature type="region of interest" description="Disordered" evidence="1">
    <location>
        <begin position="213"/>
        <end position="243"/>
    </location>
</feature>
<protein>
    <recommendedName>
        <fullName evidence="3">Biotin-protein ligase N-terminal domain-containing protein</fullName>
    </recommendedName>
</protein>
<dbReference type="EMBL" id="BSDZ01000003">
    <property type="protein sequence ID" value="GLI59016.1"/>
    <property type="molecule type" value="Genomic_DNA"/>
</dbReference>
<feature type="transmembrane region" description="Helical" evidence="2">
    <location>
        <begin position="447"/>
        <end position="471"/>
    </location>
</feature>
<evidence type="ECO:0000256" key="2">
    <source>
        <dbReference type="SAM" id="Phobius"/>
    </source>
</evidence>
<accession>A0ABQ5RPI4</accession>
<dbReference type="CDD" id="cd03144">
    <property type="entry name" value="GATase1_ScBLP_like"/>
    <property type="match status" value="1"/>
</dbReference>
<evidence type="ECO:0000259" key="3">
    <source>
        <dbReference type="Pfam" id="PF09825"/>
    </source>
</evidence>
<evidence type="ECO:0000313" key="4">
    <source>
        <dbReference type="EMBL" id="GLI59016.1"/>
    </source>
</evidence>
<sequence>MALPLTPSDRRLTYTLKHPQNWRIKDCIAFLRPCPRPQRKRAAPMPGKAMPVPHVKAHDPAPLEVLVYCGEGAGYQSARNTLRALQSCLAPGVEARLLGTNELLEGSWRGRCLLFVMPGGADLPYCKHLNGHGNRLLRGYVAGGGSYLGICAGAYYACRRVAFEPGGPLEVIGDRELGFFPGTARGAAYPGFDYSSERGACAAPLRFRPLPPARQSASTLAGGSSGVSSGGSGDESYSKAGGIKGGDDVIMTADVAPPRLSPYHLVLQAGDGAGSTDGEYDRWVYCRDYSNGGPVFVLDAQPAPATKVVLSPPPSEQQQQLEGRVFEASSAPTTAASCGGAAAAASSRAGNGGGGDTEDWPPAPSWNIPSASAERVEALAIYPELGNALAAVRCRVGGGVAVLCGTHPEMPHEALSISVQLYDGQQAQHVSALGAELMKWEMQRRQLWAALLAACCVVMAAPKGMVVVGMAKEARGAAS</sequence>
<reference evidence="4 5" key="1">
    <citation type="journal article" date="2023" name="IScience">
        <title>Expanded male sex-determining region conserved during the evolution of homothallism in the green alga Volvox.</title>
        <authorList>
            <person name="Yamamoto K."/>
            <person name="Matsuzaki R."/>
            <person name="Mahakham W."/>
            <person name="Heman W."/>
            <person name="Sekimoto H."/>
            <person name="Kawachi M."/>
            <person name="Minakuchi Y."/>
            <person name="Toyoda A."/>
            <person name="Nozaki H."/>
        </authorList>
    </citation>
    <scope>NUCLEOTIDE SEQUENCE [LARGE SCALE GENOMIC DNA]</scope>
    <source>
        <strain evidence="4 5">NIES-4468</strain>
    </source>
</reference>
<dbReference type="PANTHER" id="PTHR12835:SF5">
    <property type="entry name" value="BIOTIN--PROTEIN LIGASE"/>
    <property type="match status" value="1"/>
</dbReference>
<comment type="caution">
    <text evidence="4">The sequence shown here is derived from an EMBL/GenBank/DDBJ whole genome shotgun (WGS) entry which is preliminary data.</text>
</comment>
<feature type="region of interest" description="Disordered" evidence="1">
    <location>
        <begin position="307"/>
        <end position="328"/>
    </location>
</feature>
<feature type="domain" description="Biotin-protein ligase N-terminal" evidence="3">
    <location>
        <begin position="372"/>
        <end position="455"/>
    </location>
</feature>
<feature type="domain" description="Biotin-protein ligase N-terminal" evidence="3">
    <location>
        <begin position="64"/>
        <end position="207"/>
    </location>
</feature>